<sequence length="30" mass="3262">MQVGRRIDHIVGTAGLVRCFDSDPHGKAPK</sequence>
<gene>
    <name evidence="1" type="ORF">SEVIR_5G145800v2</name>
</gene>
<accession>A0A4U6UDL2</accession>
<keyword evidence="2" id="KW-1185">Reference proteome</keyword>
<organism evidence="1 2">
    <name type="scientific">Setaria viridis</name>
    <name type="common">Green bristlegrass</name>
    <name type="synonym">Setaria italica subsp. viridis</name>
    <dbReference type="NCBI Taxonomy" id="4556"/>
    <lineage>
        <taxon>Eukaryota</taxon>
        <taxon>Viridiplantae</taxon>
        <taxon>Streptophyta</taxon>
        <taxon>Embryophyta</taxon>
        <taxon>Tracheophyta</taxon>
        <taxon>Spermatophyta</taxon>
        <taxon>Magnoliopsida</taxon>
        <taxon>Liliopsida</taxon>
        <taxon>Poales</taxon>
        <taxon>Poaceae</taxon>
        <taxon>PACMAD clade</taxon>
        <taxon>Panicoideae</taxon>
        <taxon>Panicodae</taxon>
        <taxon>Paniceae</taxon>
        <taxon>Cenchrinae</taxon>
        <taxon>Setaria</taxon>
    </lineage>
</organism>
<proteinExistence type="predicted"/>
<reference evidence="1" key="1">
    <citation type="submission" date="2019-03" db="EMBL/GenBank/DDBJ databases">
        <title>WGS assembly of Setaria viridis.</title>
        <authorList>
            <person name="Huang P."/>
            <person name="Jenkins J."/>
            <person name="Grimwood J."/>
            <person name="Barry K."/>
            <person name="Healey A."/>
            <person name="Mamidi S."/>
            <person name="Sreedasyam A."/>
            <person name="Shu S."/>
            <person name="Feldman M."/>
            <person name="Wu J."/>
            <person name="Yu Y."/>
            <person name="Chen C."/>
            <person name="Johnson J."/>
            <person name="Rokhsar D."/>
            <person name="Baxter I."/>
            <person name="Schmutz J."/>
            <person name="Brutnell T."/>
            <person name="Kellogg E."/>
        </authorList>
    </citation>
    <scope>NUCLEOTIDE SEQUENCE [LARGE SCALE GENOMIC DNA]</scope>
</reference>
<evidence type="ECO:0000313" key="1">
    <source>
        <dbReference type="EMBL" id="TKW14111.1"/>
    </source>
</evidence>
<name>A0A4U6UDL2_SETVI</name>
<evidence type="ECO:0000313" key="2">
    <source>
        <dbReference type="Proteomes" id="UP000298652"/>
    </source>
</evidence>
<dbReference type="Proteomes" id="UP000298652">
    <property type="component" value="Chromosome 5"/>
</dbReference>
<protein>
    <submittedName>
        <fullName evidence="1">Uncharacterized protein</fullName>
    </submittedName>
</protein>
<dbReference type="AlphaFoldDB" id="A0A4U6UDL2"/>
<dbReference type="Gramene" id="TKW14111">
    <property type="protein sequence ID" value="TKW14111"/>
    <property type="gene ID" value="SEVIR_5G145800v2"/>
</dbReference>
<dbReference type="EMBL" id="CM016556">
    <property type="protein sequence ID" value="TKW14111.1"/>
    <property type="molecule type" value="Genomic_DNA"/>
</dbReference>